<dbReference type="PANTHER" id="PTHR45694:SF18">
    <property type="entry name" value="GLUTAREDOXIN-1-RELATED"/>
    <property type="match status" value="1"/>
</dbReference>
<accession>A0A7S4AUT5</accession>
<evidence type="ECO:0000313" key="7">
    <source>
        <dbReference type="EMBL" id="CAE0727759.1"/>
    </source>
</evidence>
<evidence type="ECO:0000256" key="5">
    <source>
        <dbReference type="SAM" id="MobiDB-lite"/>
    </source>
</evidence>
<dbReference type="InterPro" id="IPR014025">
    <property type="entry name" value="Glutaredoxin_subgr"/>
</dbReference>
<dbReference type="InterPro" id="IPR011899">
    <property type="entry name" value="Glutaredoxin_euk/vir"/>
</dbReference>
<evidence type="ECO:0000256" key="2">
    <source>
        <dbReference type="ARBA" id="ARBA00022982"/>
    </source>
</evidence>
<dbReference type="PRINTS" id="PR00160">
    <property type="entry name" value="GLUTAREDOXIN"/>
</dbReference>
<dbReference type="AlphaFoldDB" id="A0A7S4AUT5"/>
<evidence type="ECO:0000256" key="4">
    <source>
        <dbReference type="ARBA" id="ARBA00023284"/>
    </source>
</evidence>
<name>A0A7S4AUT5_9STRA</name>
<reference evidence="7" key="1">
    <citation type="submission" date="2021-01" db="EMBL/GenBank/DDBJ databases">
        <authorList>
            <person name="Corre E."/>
            <person name="Pelletier E."/>
            <person name="Niang G."/>
            <person name="Scheremetjew M."/>
            <person name="Finn R."/>
            <person name="Kale V."/>
            <person name="Holt S."/>
            <person name="Cochrane G."/>
            <person name="Meng A."/>
            <person name="Brown T."/>
            <person name="Cohen L."/>
        </authorList>
    </citation>
    <scope>NUCLEOTIDE SEQUENCE</scope>
    <source>
        <strain evidence="7">10249 10 AB</strain>
    </source>
</reference>
<dbReference type="GO" id="GO:0034599">
    <property type="term" value="P:cellular response to oxidative stress"/>
    <property type="evidence" value="ECO:0007669"/>
    <property type="project" value="TreeGrafter"/>
</dbReference>
<keyword evidence="2" id="KW-0249">Electron transport</keyword>
<protein>
    <recommendedName>
        <fullName evidence="6">Glutaredoxin domain-containing protein</fullName>
    </recommendedName>
</protein>
<evidence type="ECO:0000259" key="6">
    <source>
        <dbReference type="Pfam" id="PF00462"/>
    </source>
</evidence>
<feature type="domain" description="Glutaredoxin" evidence="6">
    <location>
        <begin position="105"/>
        <end position="167"/>
    </location>
</feature>
<keyword evidence="4" id="KW-0676">Redox-active center</keyword>
<dbReference type="InterPro" id="IPR002109">
    <property type="entry name" value="Glutaredoxin"/>
</dbReference>
<dbReference type="NCBIfam" id="TIGR02180">
    <property type="entry name" value="GRX_euk"/>
    <property type="match status" value="1"/>
</dbReference>
<dbReference type="InterPro" id="IPR036249">
    <property type="entry name" value="Thioredoxin-like_sf"/>
</dbReference>
<keyword evidence="3" id="KW-1015">Disulfide bond</keyword>
<dbReference type="Pfam" id="PF00462">
    <property type="entry name" value="Glutaredoxin"/>
    <property type="match status" value="1"/>
</dbReference>
<evidence type="ECO:0000256" key="1">
    <source>
        <dbReference type="ARBA" id="ARBA00022448"/>
    </source>
</evidence>
<dbReference type="InterPro" id="IPR011767">
    <property type="entry name" value="GLR_AS"/>
</dbReference>
<dbReference type="PROSITE" id="PS00195">
    <property type="entry name" value="GLUTAREDOXIN_1"/>
    <property type="match status" value="1"/>
</dbReference>
<feature type="compositionally biased region" description="Low complexity" evidence="5">
    <location>
        <begin position="40"/>
        <end position="56"/>
    </location>
</feature>
<keyword evidence="1" id="KW-0813">Transport</keyword>
<evidence type="ECO:0000256" key="3">
    <source>
        <dbReference type="ARBA" id="ARBA00023157"/>
    </source>
</evidence>
<dbReference type="PANTHER" id="PTHR45694">
    <property type="entry name" value="GLUTAREDOXIN 2"/>
    <property type="match status" value="1"/>
</dbReference>
<dbReference type="SUPFAM" id="SSF52833">
    <property type="entry name" value="Thioredoxin-like"/>
    <property type="match status" value="1"/>
</dbReference>
<organism evidence="7">
    <name type="scientific">Pseudo-nitzschia australis</name>
    <dbReference type="NCBI Taxonomy" id="44445"/>
    <lineage>
        <taxon>Eukaryota</taxon>
        <taxon>Sar</taxon>
        <taxon>Stramenopiles</taxon>
        <taxon>Ochrophyta</taxon>
        <taxon>Bacillariophyta</taxon>
        <taxon>Bacillariophyceae</taxon>
        <taxon>Bacillariophycidae</taxon>
        <taxon>Bacillariales</taxon>
        <taxon>Bacillariaceae</taxon>
        <taxon>Pseudo-nitzschia</taxon>
    </lineage>
</organism>
<gene>
    <name evidence="7" type="ORF">PAUS00366_LOCUS20543</name>
</gene>
<dbReference type="GO" id="GO:0015038">
    <property type="term" value="F:glutathione disulfide oxidoreductase activity"/>
    <property type="evidence" value="ECO:0007669"/>
    <property type="project" value="TreeGrafter"/>
</dbReference>
<sequence length="190" mass="20870">MRATLMTNATALGRSLAALRKNSKPPQRLSFSNDSYLANTSTAPTSSTTRRRSVTTLSARNEKNLSTASNLSHTLPYRFNNSTTARFMSSSITTKIQHLIDNNKVVVFSKSYCPFCTATKNLFEALNIDVEVLELDQMGNEGVELQAALFEKTSQRSVPNVFVNGKHLGGNDDTQTAARNGTLQEMLESN</sequence>
<feature type="compositionally biased region" description="Polar residues" evidence="5">
    <location>
        <begin position="29"/>
        <end position="39"/>
    </location>
</feature>
<dbReference type="FunFam" id="3.40.30.10:FF:000026">
    <property type="entry name" value="Glutaredoxin 2"/>
    <property type="match status" value="1"/>
</dbReference>
<dbReference type="EMBL" id="HBIX01030889">
    <property type="protein sequence ID" value="CAE0727759.1"/>
    <property type="molecule type" value="Transcribed_RNA"/>
</dbReference>
<feature type="region of interest" description="Disordered" evidence="5">
    <location>
        <begin position="22"/>
        <end position="56"/>
    </location>
</feature>
<dbReference type="CDD" id="cd03419">
    <property type="entry name" value="GRX_GRXh_1_2_like"/>
    <property type="match status" value="1"/>
</dbReference>
<dbReference type="Gene3D" id="3.40.30.10">
    <property type="entry name" value="Glutaredoxin"/>
    <property type="match status" value="1"/>
</dbReference>
<proteinExistence type="predicted"/>
<dbReference type="GO" id="GO:0005737">
    <property type="term" value="C:cytoplasm"/>
    <property type="evidence" value="ECO:0007669"/>
    <property type="project" value="TreeGrafter"/>
</dbReference>
<dbReference type="PROSITE" id="PS51354">
    <property type="entry name" value="GLUTAREDOXIN_2"/>
    <property type="match status" value="1"/>
</dbReference>